<gene>
    <name evidence="1" type="ORF">SAMN05660236_5878</name>
</gene>
<proteinExistence type="predicted"/>
<dbReference type="AlphaFoldDB" id="A0A1T5MMT7"/>
<protein>
    <submittedName>
        <fullName evidence="1">Uncharacterized protein</fullName>
    </submittedName>
</protein>
<dbReference type="Proteomes" id="UP000190961">
    <property type="component" value="Unassembled WGS sequence"/>
</dbReference>
<reference evidence="1 2" key="1">
    <citation type="submission" date="2017-02" db="EMBL/GenBank/DDBJ databases">
        <authorList>
            <person name="Peterson S.W."/>
        </authorList>
    </citation>
    <scope>NUCLEOTIDE SEQUENCE [LARGE SCALE GENOMIC DNA]</scope>
    <source>
        <strain evidence="1 2">DSM 25262</strain>
    </source>
</reference>
<dbReference type="STRING" id="688867.SAMN05660236_5878"/>
<evidence type="ECO:0000313" key="2">
    <source>
        <dbReference type="Proteomes" id="UP000190961"/>
    </source>
</evidence>
<accession>A0A1T5MMT7</accession>
<name>A0A1T5MMT7_9BACT</name>
<dbReference type="EMBL" id="FUZU01000005">
    <property type="protein sequence ID" value="SKC89540.1"/>
    <property type="molecule type" value="Genomic_DNA"/>
</dbReference>
<sequence length="54" mass="6540">MTKRLSVVSYFMFVIKKPFHRNGFFISRSLYLYIYFQDESLIIQSLDPQLKNLC</sequence>
<evidence type="ECO:0000313" key="1">
    <source>
        <dbReference type="EMBL" id="SKC89540.1"/>
    </source>
</evidence>
<organism evidence="1 2">
    <name type="scientific">Ohtaekwangia koreensis</name>
    <dbReference type="NCBI Taxonomy" id="688867"/>
    <lineage>
        <taxon>Bacteria</taxon>
        <taxon>Pseudomonadati</taxon>
        <taxon>Bacteroidota</taxon>
        <taxon>Cytophagia</taxon>
        <taxon>Cytophagales</taxon>
        <taxon>Fulvivirgaceae</taxon>
        <taxon>Ohtaekwangia</taxon>
    </lineage>
</organism>
<keyword evidence="2" id="KW-1185">Reference proteome</keyword>